<feature type="domain" description="Helicase ATP-binding" evidence="17">
    <location>
        <begin position="128"/>
        <end position="299"/>
    </location>
</feature>
<feature type="domain" description="DEAD-box RNA helicase Q" evidence="19">
    <location>
        <begin position="97"/>
        <end position="125"/>
    </location>
</feature>
<dbReference type="PANTHER" id="PTHR23403">
    <property type="entry name" value="TREHALASE"/>
    <property type="match status" value="1"/>
</dbReference>
<evidence type="ECO:0000259" key="19">
    <source>
        <dbReference type="PROSITE" id="PS51195"/>
    </source>
</evidence>
<organism evidence="20 21">
    <name type="scientific">Hemibagrus wyckioides</name>
    <dbReference type="NCBI Taxonomy" id="337641"/>
    <lineage>
        <taxon>Eukaryota</taxon>
        <taxon>Metazoa</taxon>
        <taxon>Chordata</taxon>
        <taxon>Craniata</taxon>
        <taxon>Vertebrata</taxon>
        <taxon>Euteleostomi</taxon>
        <taxon>Actinopterygii</taxon>
        <taxon>Neopterygii</taxon>
        <taxon>Teleostei</taxon>
        <taxon>Ostariophysi</taxon>
        <taxon>Siluriformes</taxon>
        <taxon>Bagridae</taxon>
        <taxon>Hemibagrus</taxon>
    </lineage>
</organism>
<evidence type="ECO:0000256" key="1">
    <source>
        <dbReference type="ARBA" id="ARBA00001576"/>
    </source>
</evidence>
<keyword evidence="7 15" id="KW-0378">Hydrolase</keyword>
<keyword evidence="21" id="KW-1185">Reference proteome</keyword>
<dbReference type="InterPro" id="IPR014014">
    <property type="entry name" value="RNA_helicase_DEAD_Q_motif"/>
</dbReference>
<dbReference type="PROSITE" id="PS00928">
    <property type="entry name" value="TREHALASE_2"/>
    <property type="match status" value="1"/>
</dbReference>
<dbReference type="SUPFAM" id="SSF52540">
    <property type="entry name" value="P-loop containing nucleoside triphosphate hydrolases"/>
    <property type="match status" value="1"/>
</dbReference>
<dbReference type="Pfam" id="PF00271">
    <property type="entry name" value="Helicase_C"/>
    <property type="match status" value="1"/>
</dbReference>
<dbReference type="GO" id="GO:0000932">
    <property type="term" value="C:P-body"/>
    <property type="evidence" value="ECO:0007669"/>
    <property type="project" value="UniProtKB-SubCell"/>
</dbReference>
<evidence type="ECO:0000256" key="9">
    <source>
        <dbReference type="ARBA" id="ARBA00022840"/>
    </source>
</evidence>
<evidence type="ECO:0000256" key="12">
    <source>
        <dbReference type="ARBA" id="ARBA00038316"/>
    </source>
</evidence>
<proteinExistence type="inferred from homology"/>
<dbReference type="FunFam" id="3.40.50.300:FF:000364">
    <property type="entry name" value="ATP-dependent RNA helicase DDX6"/>
    <property type="match status" value="1"/>
</dbReference>
<evidence type="ECO:0000256" key="11">
    <source>
        <dbReference type="ARBA" id="ARBA00023295"/>
    </source>
</evidence>
<accession>A0A9D3P2V4</accession>
<dbReference type="Proteomes" id="UP000824219">
    <property type="component" value="Linkage Group LG04"/>
</dbReference>
<gene>
    <name evidence="20" type="ORF">KOW79_003264</name>
</gene>
<dbReference type="InterPro" id="IPR012341">
    <property type="entry name" value="6hp_glycosidase-like_sf"/>
</dbReference>
<evidence type="ECO:0000259" key="17">
    <source>
        <dbReference type="PROSITE" id="PS51192"/>
    </source>
</evidence>
<evidence type="ECO:0000256" key="14">
    <source>
        <dbReference type="PROSITE-ProRule" id="PRU00552"/>
    </source>
</evidence>
<keyword evidence="10" id="KW-0694">RNA-binding</keyword>
<dbReference type="GO" id="GO:0005524">
    <property type="term" value="F:ATP binding"/>
    <property type="evidence" value="ECO:0007669"/>
    <property type="project" value="UniProtKB-KW"/>
</dbReference>
<dbReference type="GO" id="GO:0003724">
    <property type="term" value="F:RNA helicase activity"/>
    <property type="evidence" value="ECO:0007669"/>
    <property type="project" value="UniProtKB-EC"/>
</dbReference>
<evidence type="ECO:0000256" key="2">
    <source>
        <dbReference type="ARBA" id="ARBA00004201"/>
    </source>
</evidence>
<dbReference type="PRINTS" id="PR00744">
    <property type="entry name" value="GLHYDRLASE37"/>
</dbReference>
<protein>
    <recommendedName>
        <fullName evidence="4 15">Trehalase</fullName>
        <ecNumber evidence="15">3.2.1.28</ecNumber>
    </recommendedName>
    <alternativeName>
        <fullName evidence="15">Alpha-trehalose glucohydrolase</fullName>
    </alternativeName>
</protein>
<dbReference type="CDD" id="cd17940">
    <property type="entry name" value="DEADc_DDX6"/>
    <property type="match status" value="1"/>
</dbReference>
<feature type="region of interest" description="Disordered" evidence="16">
    <location>
        <begin position="1"/>
        <end position="81"/>
    </location>
</feature>
<dbReference type="EMBL" id="JAHKSW010000004">
    <property type="protein sequence ID" value="KAG7333129.1"/>
    <property type="molecule type" value="Genomic_DNA"/>
</dbReference>
<comment type="catalytic activity">
    <reaction evidence="1 15">
        <text>alpha,alpha-trehalose + H2O = alpha-D-glucose + beta-D-glucose</text>
        <dbReference type="Rhea" id="RHEA:32675"/>
        <dbReference type="ChEBI" id="CHEBI:15377"/>
        <dbReference type="ChEBI" id="CHEBI:15903"/>
        <dbReference type="ChEBI" id="CHEBI:16551"/>
        <dbReference type="ChEBI" id="CHEBI:17925"/>
        <dbReference type="EC" id="3.2.1.28"/>
    </reaction>
</comment>
<evidence type="ECO:0000256" key="7">
    <source>
        <dbReference type="ARBA" id="ARBA00022801"/>
    </source>
</evidence>
<dbReference type="SMART" id="SM00490">
    <property type="entry name" value="HELICc"/>
    <property type="match status" value="1"/>
</dbReference>
<dbReference type="InterPro" id="IPR027417">
    <property type="entry name" value="P-loop_NTPase"/>
</dbReference>
<dbReference type="PROSITE" id="PS00927">
    <property type="entry name" value="TREHALASE_1"/>
    <property type="match status" value="1"/>
</dbReference>
<dbReference type="SMART" id="SM00487">
    <property type="entry name" value="DEXDc"/>
    <property type="match status" value="1"/>
</dbReference>
<evidence type="ECO:0000313" key="20">
    <source>
        <dbReference type="EMBL" id="KAG7333129.1"/>
    </source>
</evidence>
<dbReference type="GO" id="GO:0005993">
    <property type="term" value="P:trehalose catabolic process"/>
    <property type="evidence" value="ECO:0007669"/>
    <property type="project" value="TreeGrafter"/>
</dbReference>
<dbReference type="PANTHER" id="PTHR23403:SF1">
    <property type="entry name" value="TREHALASE"/>
    <property type="match status" value="1"/>
</dbReference>
<dbReference type="GO" id="GO:0003723">
    <property type="term" value="F:RNA binding"/>
    <property type="evidence" value="ECO:0007669"/>
    <property type="project" value="UniProtKB-KW"/>
</dbReference>
<comment type="subcellular location">
    <subcellularLocation>
        <location evidence="2">Cytoplasm</location>
        <location evidence="2">P-body</location>
    </subcellularLocation>
</comment>
<evidence type="ECO:0000256" key="6">
    <source>
        <dbReference type="ARBA" id="ARBA00022741"/>
    </source>
</evidence>
<comment type="caution">
    <text evidence="20">The sequence shown here is derived from an EMBL/GenBank/DDBJ whole genome shotgun (WGS) entry which is preliminary data.</text>
</comment>
<evidence type="ECO:0000256" key="4">
    <source>
        <dbReference type="ARBA" id="ARBA00019905"/>
    </source>
</evidence>
<dbReference type="PROSITE" id="PS51192">
    <property type="entry name" value="HELICASE_ATP_BIND_1"/>
    <property type="match status" value="1"/>
</dbReference>
<dbReference type="FunFam" id="3.40.50.300:FF:000114">
    <property type="entry name" value="ATP-dependent RNA helicase DDX6"/>
    <property type="match status" value="1"/>
</dbReference>
<feature type="compositionally biased region" description="Polar residues" evidence="16">
    <location>
        <begin position="46"/>
        <end position="65"/>
    </location>
</feature>
<evidence type="ECO:0000256" key="16">
    <source>
        <dbReference type="SAM" id="MobiDB-lite"/>
    </source>
</evidence>
<keyword evidence="8" id="KW-0347">Helicase</keyword>
<feature type="compositionally biased region" description="Gly residues" evidence="16">
    <location>
        <begin position="29"/>
        <end position="38"/>
    </location>
</feature>
<keyword evidence="9" id="KW-0067">ATP-binding</keyword>
<dbReference type="OrthoDB" id="3542292at2759"/>
<dbReference type="InterPro" id="IPR001661">
    <property type="entry name" value="Glyco_hydro_37"/>
</dbReference>
<dbReference type="Gene3D" id="1.50.10.10">
    <property type="match status" value="1"/>
</dbReference>
<evidence type="ECO:0000256" key="10">
    <source>
        <dbReference type="ARBA" id="ARBA00022884"/>
    </source>
</evidence>
<dbReference type="InterPro" id="IPR001650">
    <property type="entry name" value="Helicase_C-like"/>
</dbReference>
<sequence length="1040" mass="117331">MSTARTENPVILGLTNQNGQKRGSAKPTGGPGGGGGGPQTTQPTQIKASSTVNNGNSLPVPTANTVIKPGDDWKKNLKLPPKDMRMKTSDVTATKGNEFEDYCLKRELLMGIFEMGWEKPSPIQEESIPIALSGRDILARAKNGTGKSGAYLIPLLERIDLKKDCIQALVIVPTRELALQVSQICIQVSKHMGGVKVMATTGGTNLRDDIMRLDETVHVVIATPGRVLDLIKKGVAKVGQVQMIVLDEADKLLSQDFVQMMEEILSFLPKQRQILLYSATFPLSVQKFMNSHLQKPYEINLMEELTLKGVTQYYAYVTERQKVHCLNTLFSRLQINQSIIFCNSSQRVELLAKKISQLGYSCFYIHAKMRQEHRNRVFHDFRNGLCRNLVCTDLFTRGIDIQAVNVVINFDFPKLGETYLHRIGRSGRFGHLGLAINLITYDDRFNLKGIEEQLGTEIKPIPSSIDKSLYVAEYHSESAEEVKLEIYCTGELLRQVQLAKLFDDNKAFVDMKLNAAPDIVLDAFSNLTKRFPNGTVPPSDLQVFVNTYFANSGKEFEPWSPPDWHDKPKLLSKISDQNLRSWAEELHGLWKSLGRKVSNDVRDNPQMYSMIYCPYPGIVPGGRFTEFYYWDSYWVINGLILSEMVQTAKGMIENFLHMVKRYGFVPNGGRIYYERRSQPPFLPLMMESYYEASKDKEFLRMALPLLENEYRFWMENRSVAVEVNSVKHIMNRYYVQVGQPRPESYAHDAELAEGLPAEAQEKLWTELKAAAESGWDFSSRWYINNLGQNSGSFRDTKTSFIVPVELNALICRNEQVLATFHRILGNEEKARVYDTAVSSRLKAIESVLWDTKQGAWFDYNLLSSTRNSAFYPTNLSPLWAHCYSQPEMGQQALQYLRGSGGLDYPNGVPTSLSQSGQQWDMPNAWPPLQHMLIEGLSQLDLIDAKDLASDLAQRWIQSNWLAYVKYDAMFEKYDVSGDGKPGGGGEYEVQLGFGWTNGVALQLLDKYGNSLSSGGSALGAGFLNGLIYPVVYTMVYYAPF</sequence>
<keyword evidence="5" id="KW-0963">Cytoplasm</keyword>
<comment type="similarity">
    <text evidence="12">Belongs to the DEAD box helicase family. DDX6/DHH1 subfamily.</text>
</comment>
<evidence type="ECO:0000256" key="15">
    <source>
        <dbReference type="RuleBase" id="RU361180"/>
    </source>
</evidence>
<dbReference type="Gene3D" id="3.40.50.300">
    <property type="entry name" value="P-loop containing nucleotide triphosphate hydrolases"/>
    <property type="match status" value="2"/>
</dbReference>
<feature type="compositionally biased region" description="Basic and acidic residues" evidence="16">
    <location>
        <begin position="69"/>
        <end position="81"/>
    </location>
</feature>
<dbReference type="EC" id="3.2.1.28" evidence="15"/>
<dbReference type="InterPro" id="IPR011545">
    <property type="entry name" value="DEAD/DEAH_box_helicase_dom"/>
</dbReference>
<dbReference type="GO" id="GO:0004555">
    <property type="term" value="F:alpha,alpha-trehalase activity"/>
    <property type="evidence" value="ECO:0007669"/>
    <property type="project" value="UniProtKB-EC"/>
</dbReference>
<comment type="similarity">
    <text evidence="3 15">Belongs to the glycosyl hydrolase 37 family.</text>
</comment>
<evidence type="ECO:0000256" key="13">
    <source>
        <dbReference type="ARBA" id="ARBA00047984"/>
    </source>
</evidence>
<evidence type="ECO:0000259" key="18">
    <source>
        <dbReference type="PROSITE" id="PS51194"/>
    </source>
</evidence>
<keyword evidence="11 15" id="KW-0326">Glycosidase</keyword>
<evidence type="ECO:0000256" key="3">
    <source>
        <dbReference type="ARBA" id="ARBA00005615"/>
    </source>
</evidence>
<dbReference type="AlphaFoldDB" id="A0A9D3P2V4"/>
<dbReference type="Pfam" id="PF01204">
    <property type="entry name" value="Trehalase"/>
    <property type="match status" value="1"/>
</dbReference>
<feature type="short sequence motif" description="Q motif" evidence="14">
    <location>
        <begin position="97"/>
        <end position="125"/>
    </location>
</feature>
<reference evidence="20 21" key="1">
    <citation type="submission" date="2021-06" db="EMBL/GenBank/DDBJ databases">
        <title>Chromosome-level genome assembly of the red-tail catfish (Hemibagrus wyckioides).</title>
        <authorList>
            <person name="Shao F."/>
        </authorList>
    </citation>
    <scope>NUCLEOTIDE SEQUENCE [LARGE SCALE GENOMIC DNA]</scope>
    <source>
        <strain evidence="20">EC202008001</strain>
        <tissue evidence="20">Blood</tissue>
    </source>
</reference>
<keyword evidence="6" id="KW-0547">Nucleotide-binding</keyword>
<dbReference type="Pfam" id="PF00270">
    <property type="entry name" value="DEAD"/>
    <property type="match status" value="1"/>
</dbReference>
<dbReference type="InterPro" id="IPR000629">
    <property type="entry name" value="RNA-helicase_DEAD-box_CS"/>
</dbReference>
<dbReference type="PROSITE" id="PS00039">
    <property type="entry name" value="DEAD_ATP_HELICASE"/>
    <property type="match status" value="1"/>
</dbReference>
<dbReference type="InterPro" id="IPR018232">
    <property type="entry name" value="Glyco_hydro_37_CS"/>
</dbReference>
<name>A0A9D3P2V4_9TELE</name>
<evidence type="ECO:0000256" key="5">
    <source>
        <dbReference type="ARBA" id="ARBA00022490"/>
    </source>
</evidence>
<dbReference type="InterPro" id="IPR014001">
    <property type="entry name" value="Helicase_ATP-bd"/>
</dbReference>
<dbReference type="PROSITE" id="PS51194">
    <property type="entry name" value="HELICASE_CTER"/>
    <property type="match status" value="1"/>
</dbReference>
<dbReference type="CDD" id="cd18787">
    <property type="entry name" value="SF2_C_DEAD"/>
    <property type="match status" value="1"/>
</dbReference>
<comment type="catalytic activity">
    <reaction evidence="13">
        <text>ATP + H2O = ADP + phosphate + H(+)</text>
        <dbReference type="Rhea" id="RHEA:13065"/>
        <dbReference type="ChEBI" id="CHEBI:15377"/>
        <dbReference type="ChEBI" id="CHEBI:15378"/>
        <dbReference type="ChEBI" id="CHEBI:30616"/>
        <dbReference type="ChEBI" id="CHEBI:43474"/>
        <dbReference type="ChEBI" id="CHEBI:456216"/>
        <dbReference type="EC" id="3.6.4.13"/>
    </reaction>
</comment>
<dbReference type="PROSITE" id="PS51195">
    <property type="entry name" value="Q_MOTIF"/>
    <property type="match status" value="1"/>
</dbReference>
<dbReference type="SUPFAM" id="SSF48208">
    <property type="entry name" value="Six-hairpin glycosidases"/>
    <property type="match status" value="1"/>
</dbReference>
<dbReference type="InterPro" id="IPR008928">
    <property type="entry name" value="6-hairpin_glycosidase_sf"/>
</dbReference>
<evidence type="ECO:0000313" key="21">
    <source>
        <dbReference type="Proteomes" id="UP000824219"/>
    </source>
</evidence>
<feature type="domain" description="Helicase C-terminal" evidence="18">
    <location>
        <begin position="309"/>
        <end position="469"/>
    </location>
</feature>
<evidence type="ECO:0000256" key="8">
    <source>
        <dbReference type="ARBA" id="ARBA00022806"/>
    </source>
</evidence>